<reference evidence="2 3" key="1">
    <citation type="submission" date="2020-08" db="EMBL/GenBank/DDBJ databases">
        <title>Amycolatopsis echigonensis JCM 21831.</title>
        <authorList>
            <person name="Tedsree N."/>
            <person name="Kuncharoen N."/>
            <person name="Likhitwitayawuid K."/>
            <person name="Tanasupawat S."/>
        </authorList>
    </citation>
    <scope>NUCLEOTIDE SEQUENCE [LARGE SCALE GENOMIC DNA]</scope>
    <source>
        <strain evidence="2 3">JCM 21831</strain>
    </source>
</reference>
<dbReference type="PANTHER" id="PTHR38588">
    <property type="entry name" value="BLL0334 PROTEIN"/>
    <property type="match status" value="1"/>
</dbReference>
<feature type="transmembrane region" description="Helical" evidence="1">
    <location>
        <begin position="173"/>
        <end position="190"/>
    </location>
</feature>
<dbReference type="EMBL" id="JACJHR010000006">
    <property type="protein sequence ID" value="MBB2498730.1"/>
    <property type="molecule type" value="Genomic_DNA"/>
</dbReference>
<name>A0A8E1VUY3_9PSEU</name>
<protein>
    <submittedName>
        <fullName evidence="2">SRPBCC family protein</fullName>
    </submittedName>
</protein>
<dbReference type="InterPro" id="IPR023393">
    <property type="entry name" value="START-like_dom_sf"/>
</dbReference>
<gene>
    <name evidence="2" type="ORF">H5411_06225</name>
</gene>
<dbReference type="Pfam" id="PF06240">
    <property type="entry name" value="COXG"/>
    <property type="match status" value="1"/>
</dbReference>
<dbReference type="SUPFAM" id="SSF55961">
    <property type="entry name" value="Bet v1-like"/>
    <property type="match status" value="1"/>
</dbReference>
<evidence type="ECO:0000313" key="3">
    <source>
        <dbReference type="Proteomes" id="UP000550260"/>
    </source>
</evidence>
<dbReference type="Proteomes" id="UP000550260">
    <property type="component" value="Unassembled WGS sequence"/>
</dbReference>
<dbReference type="Gene3D" id="3.30.530.20">
    <property type="match status" value="1"/>
</dbReference>
<dbReference type="AlphaFoldDB" id="A0A8E1VUY3"/>
<organism evidence="2 3">
    <name type="scientific">Amycolatopsis echigonensis</name>
    <dbReference type="NCBI Taxonomy" id="2576905"/>
    <lineage>
        <taxon>Bacteria</taxon>
        <taxon>Bacillati</taxon>
        <taxon>Actinomycetota</taxon>
        <taxon>Actinomycetes</taxon>
        <taxon>Pseudonocardiales</taxon>
        <taxon>Pseudonocardiaceae</taxon>
        <taxon>Amycolatopsis</taxon>
    </lineage>
</organism>
<keyword evidence="1" id="KW-0472">Membrane</keyword>
<dbReference type="PANTHER" id="PTHR38588:SF1">
    <property type="entry name" value="BLL0334 PROTEIN"/>
    <property type="match status" value="1"/>
</dbReference>
<accession>A0A8E1VUY3</accession>
<proteinExistence type="predicted"/>
<evidence type="ECO:0000256" key="1">
    <source>
        <dbReference type="SAM" id="Phobius"/>
    </source>
</evidence>
<keyword evidence="1" id="KW-0812">Transmembrane</keyword>
<dbReference type="CDD" id="cd07823">
    <property type="entry name" value="SRPBCC_5"/>
    <property type="match status" value="1"/>
</dbReference>
<dbReference type="InterPro" id="IPR010419">
    <property type="entry name" value="CO_DH_gsu"/>
</dbReference>
<sequence length="197" mass="20829">MELDHTFTVSAVPDEAWRLFLDLERVAPCLPGAVLDQVDGTSFSGRVKVKVGAVQMSYQGAGTVTRDEAARTMLLDLTGRESRGGGTAAATVSATLTDDPAGTRVRVHTELDLTGRPAQFGRGILAEVGDRILQQFTSRLEETLNSPDPVPSEESPEAVDVGAVVLPVLLKKIALPAAIIVAVAVVLRVLRDRSSAS</sequence>
<dbReference type="RefSeq" id="WP_183123224.1">
    <property type="nucleotide sequence ID" value="NZ_JACJHR010000006.1"/>
</dbReference>
<evidence type="ECO:0000313" key="2">
    <source>
        <dbReference type="EMBL" id="MBB2498730.1"/>
    </source>
</evidence>
<comment type="caution">
    <text evidence="2">The sequence shown here is derived from an EMBL/GenBank/DDBJ whole genome shotgun (WGS) entry which is preliminary data.</text>
</comment>
<keyword evidence="1" id="KW-1133">Transmembrane helix</keyword>